<evidence type="ECO:0000256" key="6">
    <source>
        <dbReference type="SAM" id="Phobius"/>
    </source>
</evidence>
<evidence type="ECO:0000313" key="7">
    <source>
        <dbReference type="EMBL" id="QDT39859.1"/>
    </source>
</evidence>
<dbReference type="PANTHER" id="PTHR43461:SF1">
    <property type="entry name" value="TRANSMEMBRANE PROTEIN 256"/>
    <property type="match status" value="1"/>
</dbReference>
<feature type="transmembrane region" description="Helical" evidence="6">
    <location>
        <begin position="65"/>
        <end position="82"/>
    </location>
</feature>
<keyword evidence="3 6" id="KW-0812">Transmembrane</keyword>
<dbReference type="RefSeq" id="WP_145365969.1">
    <property type="nucleotide sequence ID" value="NZ_CP036268.1"/>
</dbReference>
<feature type="transmembrane region" description="Helical" evidence="6">
    <location>
        <begin position="5"/>
        <end position="25"/>
    </location>
</feature>
<dbReference type="Proteomes" id="UP000317318">
    <property type="component" value="Chromosome"/>
</dbReference>
<keyword evidence="8" id="KW-1185">Reference proteome</keyword>
<dbReference type="InterPro" id="IPR006696">
    <property type="entry name" value="DUF423"/>
</dbReference>
<evidence type="ECO:0000256" key="1">
    <source>
        <dbReference type="ARBA" id="ARBA00004141"/>
    </source>
</evidence>
<evidence type="ECO:0000313" key="8">
    <source>
        <dbReference type="Proteomes" id="UP000317318"/>
    </source>
</evidence>
<evidence type="ECO:0000256" key="2">
    <source>
        <dbReference type="ARBA" id="ARBA00009694"/>
    </source>
</evidence>
<reference evidence="7 8" key="1">
    <citation type="submission" date="2019-02" db="EMBL/GenBank/DDBJ databases">
        <title>Deep-cultivation of Planctomycetes and their phenomic and genomic characterization uncovers novel biology.</title>
        <authorList>
            <person name="Wiegand S."/>
            <person name="Jogler M."/>
            <person name="Boedeker C."/>
            <person name="Pinto D."/>
            <person name="Vollmers J."/>
            <person name="Rivas-Marin E."/>
            <person name="Kohn T."/>
            <person name="Peeters S.H."/>
            <person name="Heuer A."/>
            <person name="Rast P."/>
            <person name="Oberbeckmann S."/>
            <person name="Bunk B."/>
            <person name="Jeske O."/>
            <person name="Meyerdierks A."/>
            <person name="Storesund J.E."/>
            <person name="Kallscheuer N."/>
            <person name="Luecker S."/>
            <person name="Lage O.M."/>
            <person name="Pohl T."/>
            <person name="Merkel B.J."/>
            <person name="Hornburger P."/>
            <person name="Mueller R.-W."/>
            <person name="Bruemmer F."/>
            <person name="Labrenz M."/>
            <person name="Spormann A.M."/>
            <person name="Op den Camp H."/>
            <person name="Overmann J."/>
            <person name="Amann R."/>
            <person name="Jetten M.S.M."/>
            <person name="Mascher T."/>
            <person name="Medema M.H."/>
            <person name="Devos D.P."/>
            <person name="Kaster A.-K."/>
            <person name="Ovreas L."/>
            <person name="Rohde M."/>
            <person name="Galperin M.Y."/>
            <person name="Jogler C."/>
        </authorList>
    </citation>
    <scope>NUCLEOTIDE SEQUENCE [LARGE SCALE GENOMIC DNA]</scope>
    <source>
        <strain evidence="7 8">Pan189</strain>
    </source>
</reference>
<proteinExistence type="inferred from homology"/>
<dbReference type="PANTHER" id="PTHR43461">
    <property type="entry name" value="TRANSMEMBRANE PROTEIN 256"/>
    <property type="match status" value="1"/>
</dbReference>
<feature type="transmembrane region" description="Helical" evidence="6">
    <location>
        <begin position="89"/>
        <end position="111"/>
    </location>
</feature>
<keyword evidence="5 6" id="KW-0472">Membrane</keyword>
<organism evidence="7 8">
    <name type="scientific">Stratiformator vulcanicus</name>
    <dbReference type="NCBI Taxonomy" id="2527980"/>
    <lineage>
        <taxon>Bacteria</taxon>
        <taxon>Pseudomonadati</taxon>
        <taxon>Planctomycetota</taxon>
        <taxon>Planctomycetia</taxon>
        <taxon>Planctomycetales</taxon>
        <taxon>Planctomycetaceae</taxon>
        <taxon>Stratiformator</taxon>
    </lineage>
</organism>
<dbReference type="Pfam" id="PF04241">
    <property type="entry name" value="DUF423"/>
    <property type="match status" value="1"/>
</dbReference>
<name>A0A517R7J2_9PLAN</name>
<sequence>MSPKFWFVTGSILGGLGVVIGAFGAHGVGDLLVEIHQDAEPKMVAGHEVPASYKYLQDFKTGAEYQLTHALALLAIGLLGWATKPCRTLSVAGWSFLIGVVFFSGSLYALVLTGQRWWGAVAPIGGTAFIVGWIALAIAGAQRVASPRQPED</sequence>
<gene>
    <name evidence="7" type="ORF">Pan189_42710</name>
</gene>
<dbReference type="GO" id="GO:0005886">
    <property type="term" value="C:plasma membrane"/>
    <property type="evidence" value="ECO:0007669"/>
    <property type="project" value="TreeGrafter"/>
</dbReference>
<feature type="transmembrane region" description="Helical" evidence="6">
    <location>
        <begin position="117"/>
        <end position="139"/>
    </location>
</feature>
<comment type="subcellular location">
    <subcellularLocation>
        <location evidence="1">Membrane</location>
        <topology evidence="1">Multi-pass membrane protein</topology>
    </subcellularLocation>
</comment>
<accession>A0A517R7J2</accession>
<dbReference type="KEGG" id="svp:Pan189_42710"/>
<evidence type="ECO:0008006" key="9">
    <source>
        <dbReference type="Google" id="ProtNLM"/>
    </source>
</evidence>
<dbReference type="OrthoDB" id="9802121at2"/>
<evidence type="ECO:0000256" key="3">
    <source>
        <dbReference type="ARBA" id="ARBA00022692"/>
    </source>
</evidence>
<dbReference type="AlphaFoldDB" id="A0A517R7J2"/>
<comment type="similarity">
    <text evidence="2">Belongs to the UPF0382 family.</text>
</comment>
<protein>
    <recommendedName>
        <fullName evidence="9">DUF423 domain-containing protein</fullName>
    </recommendedName>
</protein>
<evidence type="ECO:0000256" key="5">
    <source>
        <dbReference type="ARBA" id="ARBA00023136"/>
    </source>
</evidence>
<dbReference type="EMBL" id="CP036268">
    <property type="protein sequence ID" value="QDT39859.1"/>
    <property type="molecule type" value="Genomic_DNA"/>
</dbReference>
<keyword evidence="4 6" id="KW-1133">Transmembrane helix</keyword>
<evidence type="ECO:0000256" key="4">
    <source>
        <dbReference type="ARBA" id="ARBA00022989"/>
    </source>
</evidence>